<reference evidence="2" key="1">
    <citation type="submission" date="2018-07" db="EMBL/GenBank/DDBJ databases">
        <authorList>
            <consortium name="GenomeTrakr network: Whole genome sequencing for foodborne pathogen traceback"/>
        </authorList>
    </citation>
    <scope>NUCLEOTIDE SEQUENCE [LARGE SCALE GENOMIC DNA]</scope>
    <source>
        <strain evidence="2">FDA00008842</strain>
    </source>
</reference>
<feature type="chain" id="PRO_5025053845" description="Periplasmic protein" evidence="1">
    <location>
        <begin position="20"/>
        <end position="101"/>
    </location>
</feature>
<evidence type="ECO:0000256" key="1">
    <source>
        <dbReference type="SAM" id="SignalP"/>
    </source>
</evidence>
<dbReference type="EMBL" id="AAGLUV010000023">
    <property type="protein sequence ID" value="EBP4586122.1"/>
    <property type="molecule type" value="Genomic_DNA"/>
</dbReference>
<name>A0A5U3IVT6_SALER</name>
<sequence length="101" mass="10837">MKIKTILLMTLAVCFTASATGIPLINPGAPIKVSETNSYRCGADGKGYIQDDGKLQPLVYSGVAVTCHDDNLFLEGRPLIFMDIVALHAKDITATKEALLK</sequence>
<protein>
    <recommendedName>
        <fullName evidence="3">Periplasmic protein</fullName>
    </recommendedName>
</protein>
<proteinExistence type="predicted"/>
<evidence type="ECO:0000313" key="2">
    <source>
        <dbReference type="EMBL" id="EBP4586122.1"/>
    </source>
</evidence>
<keyword evidence="1" id="KW-0732">Signal</keyword>
<organism evidence="2">
    <name type="scientific">Salmonella enterica</name>
    <name type="common">Salmonella choleraesuis</name>
    <dbReference type="NCBI Taxonomy" id="28901"/>
    <lineage>
        <taxon>Bacteria</taxon>
        <taxon>Pseudomonadati</taxon>
        <taxon>Pseudomonadota</taxon>
        <taxon>Gammaproteobacteria</taxon>
        <taxon>Enterobacterales</taxon>
        <taxon>Enterobacteriaceae</taxon>
        <taxon>Salmonella</taxon>
    </lineage>
</organism>
<accession>A0A5U3IVT6</accession>
<gene>
    <name evidence="2" type="ORF">VH79_23565</name>
</gene>
<dbReference type="Proteomes" id="UP000839610">
    <property type="component" value="Unassembled WGS sequence"/>
</dbReference>
<evidence type="ECO:0008006" key="3">
    <source>
        <dbReference type="Google" id="ProtNLM"/>
    </source>
</evidence>
<feature type="signal peptide" evidence="1">
    <location>
        <begin position="1"/>
        <end position="19"/>
    </location>
</feature>
<dbReference type="AlphaFoldDB" id="A0A5U3IVT6"/>
<comment type="caution">
    <text evidence="2">The sequence shown here is derived from an EMBL/GenBank/DDBJ whole genome shotgun (WGS) entry which is preliminary data.</text>
</comment>